<dbReference type="EMBL" id="KY009685">
    <property type="protein sequence ID" value="AQQ80003.1"/>
    <property type="molecule type" value="Genomic_DNA"/>
</dbReference>
<organism evidence="1 2">
    <name type="scientific">Leptopilina boulardi filamentous virus</name>
    <dbReference type="NCBI Taxonomy" id="552509"/>
    <lineage>
        <taxon>Viruses</taxon>
        <taxon>Viruses incertae sedis</taxon>
        <taxon>Naldaviricetes</taxon>
        <taxon>Lefavirales</taxon>
        <taxon>Filamentoviridae</taxon>
        <taxon>Alphafilamentovirus</taxon>
        <taxon>Alphafilamentovirus leboulardi</taxon>
    </lineage>
</organism>
<proteinExistence type="predicted"/>
<sequence>MIRGFYNIKKMEIIKYSDIFKIKTETNEFISIDLPISVSLKKNDLLLLSRIQLYILKKFISYKDINKDLFLTKIDFNNLFTTILNKKLNEFKEDSVQNIQKFLHSIINYINENQTSILQHFDNFHRMYSEIIFSYNEDNKEKIEYLINRINYICCNLTNLSSNDYIELCVNLQRFINIIKKPYPLYNILITLIFHLPIYCISHEIECNDNFHKKNFSINDVYSNVLFSSLSQILHETVDEDEFLKVFLAKKLNMKKEKISSHWFKMIQKNNRNEFQKLFKLNSKDDDDDKISNIIISTYEEWEKNKNFINFCKKMVTDFQFKKNDTILQWFFVSSLFIHLKKNEMVNKIWYSKEIKNFIKKCQYQNMLKKNKNITLLYIYTYIEKIFNEIKKSQLFSYNDFLNLINITTIDFSELLELFDNDYLSNNKFNTIL</sequence>
<dbReference type="RefSeq" id="YP_009345687.1">
    <property type="nucleotide sequence ID" value="NC_033778.1"/>
</dbReference>
<evidence type="ECO:0000313" key="2">
    <source>
        <dbReference type="Proteomes" id="UP000203066"/>
    </source>
</evidence>
<protein>
    <submittedName>
        <fullName evidence="1">Uncharacterized protein</fullName>
    </submittedName>
</protein>
<accession>A0A1S5YD38</accession>
<name>A0A1S5YD38_9VIRU</name>
<dbReference type="GeneID" id="31050560"/>
<dbReference type="Proteomes" id="UP000203066">
    <property type="component" value="Segment"/>
</dbReference>
<keyword evidence="2" id="KW-1185">Reference proteome</keyword>
<evidence type="ECO:0000313" key="1">
    <source>
        <dbReference type="EMBL" id="AQQ80003.1"/>
    </source>
</evidence>
<dbReference type="KEGG" id="vg:31050560"/>
<gene>
    <name evidence="1" type="ORF">LbFV_ORF83</name>
</gene>
<reference evidence="1 2" key="1">
    <citation type="journal article" date="2016" name="Genome Biol. Evol.">
        <title>Genome Sequencing of the Behavior Manipulating Virus LbFV Reveals a Possible New Virus Family.</title>
        <authorList>
            <person name="Lepetit D."/>
            <person name="Gillet B."/>
            <person name="Hughes S."/>
            <person name="Kraaijeveld K."/>
            <person name="Varaldi J."/>
        </authorList>
    </citation>
    <scope>NUCLEOTIDE SEQUENCE [LARGE SCALE GENOMIC DNA]</scope>
    <source>
        <strain evidence="1">Valence Gotheron</strain>
    </source>
</reference>